<name>X1U7Q1_9ZZZZ</name>
<evidence type="ECO:0000256" key="1">
    <source>
        <dbReference type="SAM" id="Phobius"/>
    </source>
</evidence>
<reference evidence="2" key="1">
    <citation type="journal article" date="2014" name="Front. Microbiol.">
        <title>High frequency of phylogenetically diverse reductive dehalogenase-homologous genes in deep subseafloor sedimentary metagenomes.</title>
        <authorList>
            <person name="Kawai M."/>
            <person name="Futagami T."/>
            <person name="Toyoda A."/>
            <person name="Takaki Y."/>
            <person name="Nishi S."/>
            <person name="Hori S."/>
            <person name="Arai W."/>
            <person name="Tsubouchi T."/>
            <person name="Morono Y."/>
            <person name="Uchiyama I."/>
            <person name="Ito T."/>
            <person name="Fujiyama A."/>
            <person name="Inagaki F."/>
            <person name="Takami H."/>
        </authorList>
    </citation>
    <scope>NUCLEOTIDE SEQUENCE</scope>
    <source>
        <strain evidence="2">Expedition CK06-06</strain>
    </source>
</reference>
<feature type="transmembrane region" description="Helical" evidence="1">
    <location>
        <begin position="5"/>
        <end position="23"/>
    </location>
</feature>
<dbReference type="EMBL" id="BARW01032468">
    <property type="protein sequence ID" value="GAJ13573.1"/>
    <property type="molecule type" value="Genomic_DNA"/>
</dbReference>
<keyword evidence="1" id="KW-0472">Membrane</keyword>
<protein>
    <submittedName>
        <fullName evidence="2">Uncharacterized protein</fullName>
    </submittedName>
</protein>
<sequence length="59" mass="6869">MKRKIVCYVIYVLFVVVLFSGLVCQSKAQSPRFPDHKVKREDLCTDIGCPLYPLRHSRD</sequence>
<dbReference type="AlphaFoldDB" id="X1U7Q1"/>
<feature type="non-terminal residue" evidence="2">
    <location>
        <position position="59"/>
    </location>
</feature>
<evidence type="ECO:0000313" key="2">
    <source>
        <dbReference type="EMBL" id="GAJ13573.1"/>
    </source>
</evidence>
<proteinExistence type="predicted"/>
<gene>
    <name evidence="2" type="ORF">S12H4_51386</name>
</gene>
<keyword evidence="1" id="KW-0812">Transmembrane</keyword>
<accession>X1U7Q1</accession>
<comment type="caution">
    <text evidence="2">The sequence shown here is derived from an EMBL/GenBank/DDBJ whole genome shotgun (WGS) entry which is preliminary data.</text>
</comment>
<keyword evidence="1" id="KW-1133">Transmembrane helix</keyword>
<organism evidence="2">
    <name type="scientific">marine sediment metagenome</name>
    <dbReference type="NCBI Taxonomy" id="412755"/>
    <lineage>
        <taxon>unclassified sequences</taxon>
        <taxon>metagenomes</taxon>
        <taxon>ecological metagenomes</taxon>
    </lineage>
</organism>